<dbReference type="GO" id="GO:0003677">
    <property type="term" value="F:DNA binding"/>
    <property type="evidence" value="ECO:0007669"/>
    <property type="project" value="TreeGrafter"/>
</dbReference>
<reference evidence="8 9" key="1">
    <citation type="journal article" date="2019" name="Sci. Rep.">
        <title>Comparative genomics of chytrid fungi reveal insights into the obligate biotrophic and pathogenic lifestyle of Synchytrium endobioticum.</title>
        <authorList>
            <person name="van de Vossenberg B.T.L.H."/>
            <person name="Warris S."/>
            <person name="Nguyen H.D.T."/>
            <person name="van Gent-Pelzer M.P.E."/>
            <person name="Joly D.L."/>
            <person name="van de Geest H.C."/>
            <person name="Bonants P.J.M."/>
            <person name="Smith D.S."/>
            <person name="Levesque C.A."/>
            <person name="van der Lee T.A.J."/>
        </authorList>
    </citation>
    <scope>NUCLEOTIDE SEQUENCE [LARGE SCALE GENOMIC DNA]</scope>
    <source>
        <strain evidence="8 9">JEL517</strain>
    </source>
</reference>
<evidence type="ECO:0000256" key="1">
    <source>
        <dbReference type="ARBA" id="ARBA00004123"/>
    </source>
</evidence>
<keyword evidence="4" id="KW-0804">Transcription</keyword>
<dbReference type="GO" id="GO:0046982">
    <property type="term" value="F:protein heterodimerization activity"/>
    <property type="evidence" value="ECO:0007669"/>
    <property type="project" value="InterPro"/>
</dbReference>
<dbReference type="CDD" id="cd07981">
    <property type="entry name" value="HFD_TAF12"/>
    <property type="match status" value="1"/>
</dbReference>
<dbReference type="InterPro" id="IPR003228">
    <property type="entry name" value="TFIID_TAF12_dom"/>
</dbReference>
<feature type="compositionally biased region" description="Low complexity" evidence="6">
    <location>
        <begin position="27"/>
        <end position="62"/>
    </location>
</feature>
<evidence type="ECO:0000313" key="9">
    <source>
        <dbReference type="Proteomes" id="UP000319731"/>
    </source>
</evidence>
<dbReference type="InterPro" id="IPR009072">
    <property type="entry name" value="Histone-fold"/>
</dbReference>
<evidence type="ECO:0000256" key="2">
    <source>
        <dbReference type="ARBA" id="ARBA00007530"/>
    </source>
</evidence>
<comment type="subcellular location">
    <subcellularLocation>
        <location evidence="1">Nucleus</location>
    </subcellularLocation>
</comment>
<evidence type="ECO:0000259" key="7">
    <source>
        <dbReference type="Pfam" id="PF03847"/>
    </source>
</evidence>
<dbReference type="GO" id="GO:0051123">
    <property type="term" value="P:RNA polymerase II preinitiation complex assembly"/>
    <property type="evidence" value="ECO:0007669"/>
    <property type="project" value="TreeGrafter"/>
</dbReference>
<comment type="caution">
    <text evidence="8">The sequence shown here is derived from an EMBL/GenBank/DDBJ whole genome shotgun (WGS) entry which is preliminary data.</text>
</comment>
<evidence type="ECO:0000256" key="6">
    <source>
        <dbReference type="SAM" id="MobiDB-lite"/>
    </source>
</evidence>
<feature type="region of interest" description="Disordered" evidence="6">
    <location>
        <begin position="248"/>
        <end position="268"/>
    </location>
</feature>
<name>A0A507C3V6_9FUNG</name>
<dbReference type="InterPro" id="IPR037794">
    <property type="entry name" value="TAF12"/>
</dbReference>
<evidence type="ECO:0000256" key="3">
    <source>
        <dbReference type="ARBA" id="ARBA00023015"/>
    </source>
</evidence>
<organism evidence="8 9">
    <name type="scientific">Synchytrium microbalum</name>
    <dbReference type="NCBI Taxonomy" id="1806994"/>
    <lineage>
        <taxon>Eukaryota</taxon>
        <taxon>Fungi</taxon>
        <taxon>Fungi incertae sedis</taxon>
        <taxon>Chytridiomycota</taxon>
        <taxon>Chytridiomycota incertae sedis</taxon>
        <taxon>Chytridiomycetes</taxon>
        <taxon>Synchytriales</taxon>
        <taxon>Synchytriaceae</taxon>
        <taxon>Synchytrium</taxon>
    </lineage>
</organism>
<dbReference type="SUPFAM" id="SSF47113">
    <property type="entry name" value="Histone-fold"/>
    <property type="match status" value="1"/>
</dbReference>
<feature type="domain" description="Transcription initiation factor TFIID subunit 12" evidence="7">
    <location>
        <begin position="150"/>
        <end position="217"/>
    </location>
</feature>
<proteinExistence type="inferred from homology"/>
<dbReference type="PANTHER" id="PTHR12264:SF21">
    <property type="entry name" value="TRANSCRIPTION INITIATION FACTOR TFIID SUBUNIT 12"/>
    <property type="match status" value="1"/>
</dbReference>
<dbReference type="GO" id="GO:0005669">
    <property type="term" value="C:transcription factor TFIID complex"/>
    <property type="evidence" value="ECO:0007669"/>
    <property type="project" value="InterPro"/>
</dbReference>
<keyword evidence="5" id="KW-0539">Nucleus</keyword>
<dbReference type="OrthoDB" id="2193432at2759"/>
<dbReference type="EMBL" id="QEAO01000014">
    <property type="protein sequence ID" value="TPX34352.1"/>
    <property type="molecule type" value="Genomic_DNA"/>
</dbReference>
<feature type="region of interest" description="Disordered" evidence="6">
    <location>
        <begin position="22"/>
        <end position="66"/>
    </location>
</feature>
<feature type="compositionally biased region" description="Low complexity" evidence="6">
    <location>
        <begin position="104"/>
        <end position="120"/>
    </location>
</feature>
<dbReference type="AlphaFoldDB" id="A0A507C3V6"/>
<protein>
    <recommendedName>
        <fullName evidence="7">Transcription initiation factor TFIID subunit 12 domain-containing protein</fullName>
    </recommendedName>
</protein>
<dbReference type="Gene3D" id="1.10.20.10">
    <property type="entry name" value="Histone, subunit A"/>
    <property type="match status" value="1"/>
</dbReference>
<sequence>MDKKSSYLANLLKIYQAGNLSDEQKQTQHQQLAAHQQQQIQHQQQIQQQQQMQQQSQQQEQAPTRIVKTEPVQQQYPQQYQLQLQQQQYQQQVQMQVQMHMQREQQQQQQQREQQQQMQPPISKSLQPFIPQPHPNRVPEVPADPTQLVSKQKIQYLLSQIDADMKIDDPTCEMLIEVAHEFVQEITELSSRLAHHRESDTLEVKDAAKIAERFYDIRIPGFNDDPEALNAAAPSVFDQKGRGVGAGGGKLVAAKTGKKASKRGGEKA</sequence>
<dbReference type="GO" id="GO:0017025">
    <property type="term" value="F:TBP-class protein binding"/>
    <property type="evidence" value="ECO:0007669"/>
    <property type="project" value="TreeGrafter"/>
</dbReference>
<comment type="similarity">
    <text evidence="2">Belongs to the TAF12 family.</text>
</comment>
<evidence type="ECO:0000256" key="4">
    <source>
        <dbReference type="ARBA" id="ARBA00023163"/>
    </source>
</evidence>
<evidence type="ECO:0000256" key="5">
    <source>
        <dbReference type="ARBA" id="ARBA00023242"/>
    </source>
</evidence>
<dbReference type="GeneID" id="42004249"/>
<dbReference type="Proteomes" id="UP000319731">
    <property type="component" value="Unassembled WGS sequence"/>
</dbReference>
<keyword evidence="3" id="KW-0805">Transcription regulation</keyword>
<feature type="region of interest" description="Disordered" evidence="6">
    <location>
        <begin position="104"/>
        <end position="143"/>
    </location>
</feature>
<dbReference type="STRING" id="1806994.A0A507C3V6"/>
<evidence type="ECO:0000313" key="8">
    <source>
        <dbReference type="EMBL" id="TPX34352.1"/>
    </source>
</evidence>
<dbReference type="GO" id="GO:0000124">
    <property type="term" value="C:SAGA complex"/>
    <property type="evidence" value="ECO:0007669"/>
    <property type="project" value="InterPro"/>
</dbReference>
<dbReference type="Pfam" id="PF03847">
    <property type="entry name" value="TFIID_20kDa"/>
    <property type="match status" value="1"/>
</dbReference>
<gene>
    <name evidence="8" type="ORF">SmJEL517_g03024</name>
</gene>
<dbReference type="PANTHER" id="PTHR12264">
    <property type="entry name" value="TRANSCRIPTION INITIATION FACTOR TFIID SUBUNIT 12"/>
    <property type="match status" value="1"/>
</dbReference>
<accession>A0A507C3V6</accession>
<dbReference type="RefSeq" id="XP_031025116.1">
    <property type="nucleotide sequence ID" value="XM_031168952.1"/>
</dbReference>
<keyword evidence="9" id="KW-1185">Reference proteome</keyword>